<dbReference type="GO" id="GO:0016787">
    <property type="term" value="F:hydrolase activity"/>
    <property type="evidence" value="ECO:0007669"/>
    <property type="project" value="UniProtKB-KW"/>
</dbReference>
<dbReference type="InterPro" id="IPR000212">
    <property type="entry name" value="DNA_helicase_UvrD/REP"/>
</dbReference>
<evidence type="ECO:0000256" key="4">
    <source>
        <dbReference type="ARBA" id="ARBA00022840"/>
    </source>
</evidence>
<dbReference type="Proteomes" id="UP000183208">
    <property type="component" value="Unassembled WGS sequence"/>
</dbReference>
<dbReference type="GO" id="GO:0033202">
    <property type="term" value="C:DNA helicase complex"/>
    <property type="evidence" value="ECO:0007669"/>
    <property type="project" value="TreeGrafter"/>
</dbReference>
<dbReference type="PANTHER" id="PTHR11070">
    <property type="entry name" value="UVRD / RECB / PCRA DNA HELICASE FAMILY MEMBER"/>
    <property type="match status" value="1"/>
</dbReference>
<dbReference type="Gene3D" id="3.40.50.300">
    <property type="entry name" value="P-loop containing nucleotide triphosphate hydrolases"/>
    <property type="match status" value="1"/>
</dbReference>
<accession>A0A1H5IST5</accession>
<evidence type="ECO:0000313" key="8">
    <source>
        <dbReference type="Proteomes" id="UP000183208"/>
    </source>
</evidence>
<dbReference type="OrthoDB" id="7211215at2"/>
<protein>
    <recommendedName>
        <fullName evidence="5">DNA 3'-5' helicase II</fullName>
    </recommendedName>
</protein>
<dbReference type="RefSeq" id="WP_074829635.1">
    <property type="nucleotide sequence ID" value="NZ_FNTI01000001.1"/>
</dbReference>
<keyword evidence="1" id="KW-0547">Nucleotide-binding</keyword>
<evidence type="ECO:0000256" key="3">
    <source>
        <dbReference type="ARBA" id="ARBA00022806"/>
    </source>
</evidence>
<dbReference type="GO" id="GO:0005829">
    <property type="term" value="C:cytosol"/>
    <property type="evidence" value="ECO:0007669"/>
    <property type="project" value="TreeGrafter"/>
</dbReference>
<feature type="domain" description="UvrD-like helicase ATP-binding" evidence="6">
    <location>
        <begin position="112"/>
        <end position="167"/>
    </location>
</feature>
<name>A0A1H5IST5_9BRAD</name>
<evidence type="ECO:0000256" key="2">
    <source>
        <dbReference type="ARBA" id="ARBA00022801"/>
    </source>
</evidence>
<dbReference type="GO" id="GO:0000725">
    <property type="term" value="P:recombinational repair"/>
    <property type="evidence" value="ECO:0007669"/>
    <property type="project" value="TreeGrafter"/>
</dbReference>
<dbReference type="GO" id="GO:0005524">
    <property type="term" value="F:ATP binding"/>
    <property type="evidence" value="ECO:0007669"/>
    <property type="project" value="UniProtKB-KW"/>
</dbReference>
<evidence type="ECO:0000259" key="6">
    <source>
        <dbReference type="Pfam" id="PF00580"/>
    </source>
</evidence>
<dbReference type="GO" id="GO:0043138">
    <property type="term" value="F:3'-5' DNA helicase activity"/>
    <property type="evidence" value="ECO:0007669"/>
    <property type="project" value="TreeGrafter"/>
</dbReference>
<dbReference type="SUPFAM" id="SSF52540">
    <property type="entry name" value="P-loop containing nucleoside triphosphate hydrolases"/>
    <property type="match status" value="1"/>
</dbReference>
<evidence type="ECO:0000256" key="1">
    <source>
        <dbReference type="ARBA" id="ARBA00022741"/>
    </source>
</evidence>
<evidence type="ECO:0000256" key="5">
    <source>
        <dbReference type="ARBA" id="ARBA00034923"/>
    </source>
</evidence>
<keyword evidence="2" id="KW-0378">Hydrolase</keyword>
<reference evidence="7 8" key="1">
    <citation type="submission" date="2016-10" db="EMBL/GenBank/DDBJ databases">
        <authorList>
            <person name="de Groot N.N."/>
        </authorList>
    </citation>
    <scope>NUCLEOTIDE SEQUENCE [LARGE SCALE GENOMIC DNA]</scope>
    <source>
        <strain evidence="7 8">GAS522</strain>
    </source>
</reference>
<evidence type="ECO:0000313" key="7">
    <source>
        <dbReference type="EMBL" id="SEE42528.1"/>
    </source>
</evidence>
<feature type="domain" description="UvrD-like helicase ATP-binding" evidence="6">
    <location>
        <begin position="15"/>
        <end position="90"/>
    </location>
</feature>
<proteinExistence type="predicted"/>
<organism evidence="7 8">
    <name type="scientific">Bradyrhizobium lablabi</name>
    <dbReference type="NCBI Taxonomy" id="722472"/>
    <lineage>
        <taxon>Bacteria</taxon>
        <taxon>Pseudomonadati</taxon>
        <taxon>Pseudomonadota</taxon>
        <taxon>Alphaproteobacteria</taxon>
        <taxon>Hyphomicrobiales</taxon>
        <taxon>Nitrobacteraceae</taxon>
        <taxon>Bradyrhizobium</taxon>
    </lineage>
</organism>
<sequence length="474" mass="51122">MATPDPNLLDVERGLVIAPAGCGKTQLIARALQEHTSPRPILVLTHTNSGVAALRDRLDKANVVGSAYRISTIDGWAIRLISTFPARAGHDPNIIEGGRPNYRAIRDAASALLQAGHINDVIAASYSRLLVDEYQDCSTRQHAIICHASAILPTCVVGDPVQAIFGFGDDPLASWDDDVCSHFSVAGELAHPWRWANAGADELGYWLLEARKRLLAKEPIDLTTAPAAVVWTKLDGSQNDYAKLLKAGRVKAPSGTGSVLIIGESTSPASQQKYASETPGAVTVEAVDLRDLVTFAGQLDLAAPRALRTIAEFAEKIMTNVGAADLVKRVEVVTRGSGRKEPSAVERSAVAFQNDRSHRNVLDLLVEINKEAGVRVYRPAVLRSCFRALELCCGPDVIEFYDAAVRIREQGRFVGRSLPRRAVGSTLLLKGLEAEVAVILDADSLNARNLYVAMTRGSKQLVVCGRNSSLSPKW</sequence>
<dbReference type="AlphaFoldDB" id="A0A1H5IST5"/>
<dbReference type="Pfam" id="PF00580">
    <property type="entry name" value="UvrD-helicase"/>
    <property type="match status" value="2"/>
</dbReference>
<gene>
    <name evidence="7" type="ORF">SAMN05444171_7427</name>
</gene>
<dbReference type="InterPro" id="IPR014016">
    <property type="entry name" value="UvrD-like_ATP-bd"/>
</dbReference>
<dbReference type="InterPro" id="IPR027417">
    <property type="entry name" value="P-loop_NTPase"/>
</dbReference>
<dbReference type="PANTHER" id="PTHR11070:SF2">
    <property type="entry name" value="ATP-DEPENDENT DNA HELICASE SRS2"/>
    <property type="match status" value="1"/>
</dbReference>
<dbReference type="GO" id="GO:0003677">
    <property type="term" value="F:DNA binding"/>
    <property type="evidence" value="ECO:0007669"/>
    <property type="project" value="InterPro"/>
</dbReference>
<keyword evidence="4" id="KW-0067">ATP-binding</keyword>
<dbReference type="EMBL" id="FNTI01000001">
    <property type="protein sequence ID" value="SEE42528.1"/>
    <property type="molecule type" value="Genomic_DNA"/>
</dbReference>
<keyword evidence="3 7" id="KW-0347">Helicase</keyword>